<evidence type="ECO:0000313" key="5">
    <source>
        <dbReference type="RefSeq" id="XP_016466855.1"/>
    </source>
</evidence>
<dbReference type="RefSeq" id="XP_016466856.1">
    <property type="nucleotide sequence ID" value="XM_016611370.1"/>
</dbReference>
<evidence type="ECO:0000313" key="8">
    <source>
        <dbReference type="RefSeq" id="XP_016466858.1"/>
    </source>
</evidence>
<dbReference type="InterPro" id="IPR050942">
    <property type="entry name" value="F-box_BR-signaling"/>
</dbReference>
<evidence type="ECO:0000313" key="4">
    <source>
        <dbReference type="RefSeq" id="XP_016466854.1"/>
    </source>
</evidence>
<evidence type="ECO:0000259" key="1">
    <source>
        <dbReference type="Pfam" id="PF03478"/>
    </source>
</evidence>
<dbReference type="RefSeq" id="XP_016466857.1">
    <property type="nucleotide sequence ID" value="XM_016611371.1"/>
</dbReference>
<dbReference type="RefSeq" id="XP_016466854.1">
    <property type="nucleotide sequence ID" value="XM_016611368.1"/>
</dbReference>
<dbReference type="RefSeq" id="XP_016466855.1">
    <property type="nucleotide sequence ID" value="XM_016611369.1"/>
</dbReference>
<feature type="domain" description="KIB1-4 beta-propeller" evidence="1">
    <location>
        <begin position="87"/>
        <end position="366"/>
    </location>
</feature>
<dbReference type="OMA" id="DIWYESS"/>
<reference evidence="2 3" key="1">
    <citation type="submission" date="2025-04" db="UniProtKB">
        <authorList>
            <consortium name="RefSeq"/>
        </authorList>
    </citation>
    <scope>IDENTIFICATION</scope>
</reference>
<dbReference type="AlphaFoldDB" id="A0A1S3ZR70"/>
<dbReference type="PANTHER" id="PTHR44259">
    <property type="entry name" value="OS07G0183000 PROTEIN-RELATED"/>
    <property type="match status" value="1"/>
</dbReference>
<evidence type="ECO:0000313" key="9">
    <source>
        <dbReference type="RefSeq" id="XP_016466859.1"/>
    </source>
</evidence>
<dbReference type="RefSeq" id="XP_016466861.1">
    <property type="nucleotide sequence ID" value="XM_016611375.1"/>
</dbReference>
<gene>
    <name evidence="2 3 4 5 6 7 8 9 10 11" type="primary">LOC107789537</name>
</gene>
<evidence type="ECO:0000313" key="10">
    <source>
        <dbReference type="RefSeq" id="XP_016466860.1"/>
    </source>
</evidence>
<proteinExistence type="predicted"/>
<sequence length="395" mass="44811">MPRTVSSLHNPPLDILAPLPSMASWAELPHDLIPVIAKRIKVMEDFIAFGAVCTSCRTAATKDNFDLLSPQLPLLMLADRDDDYREFYSLSKEKVSRIFLPEARGRECFLSEGWLFTMSCNGEFNLLHPFSRNQIQLPSRQALSDFEGLDEVPKGQIYRCIDKAILSANPSHTSDYVLVISYFNFSNCLAFWRPGDLNWTNIDTRNFGGAVATMNYYKGQFFAVFYTGEVRVFDVAGPSIAQPIVKSHFLVRLKDKIFDEASVQFYLVELQGALLLVTRFAHHNEEEDGYDTFKFKLSELDVIKRELRDINDLGDSTIFLGRNGASSIDSSKFKGVKPNHIYFTDDWVEEFNYVKGGGGRDMGAYDLEDGKIESFYPGLSLSRICPPTWVIPSFR</sequence>
<dbReference type="PANTHER" id="PTHR44259:SF52">
    <property type="entry name" value="UBIQUITIN-PROTEIN LIGASE"/>
    <property type="match status" value="1"/>
</dbReference>
<dbReference type="Pfam" id="PF03478">
    <property type="entry name" value="Beta-prop_KIB1-4"/>
    <property type="match status" value="1"/>
</dbReference>
<protein>
    <recommendedName>
        <fullName evidence="1">KIB1-4 beta-propeller domain-containing protein</fullName>
    </recommendedName>
</protein>
<dbReference type="STRING" id="4097.A0A1S3ZR70"/>
<dbReference type="PaxDb" id="4097-A0A1S3ZR70"/>
<dbReference type="KEGG" id="nta:107789537"/>
<evidence type="ECO:0000313" key="7">
    <source>
        <dbReference type="RefSeq" id="XP_016466857.1"/>
    </source>
</evidence>
<evidence type="ECO:0000313" key="2">
    <source>
        <dbReference type="RefSeq" id="XP_016466852.1"/>
    </source>
</evidence>
<dbReference type="RefSeq" id="XP_016466860.1">
    <property type="nucleotide sequence ID" value="XM_016611374.1"/>
</dbReference>
<evidence type="ECO:0000313" key="11">
    <source>
        <dbReference type="RefSeq" id="XP_016466861.1"/>
    </source>
</evidence>
<dbReference type="RefSeq" id="XP_016466852.1">
    <property type="nucleotide sequence ID" value="XM_016611366.1"/>
</dbReference>
<dbReference type="OrthoDB" id="642536at2759"/>
<name>A0A1S3ZR70_TOBAC</name>
<dbReference type="RefSeq" id="XP_016466858.1">
    <property type="nucleotide sequence ID" value="XM_016611372.1"/>
</dbReference>
<dbReference type="RefSeq" id="XP_016466859.1">
    <property type="nucleotide sequence ID" value="XM_016611373.1"/>
</dbReference>
<organism evidence="7">
    <name type="scientific">Nicotiana tabacum</name>
    <name type="common">Common tobacco</name>
    <dbReference type="NCBI Taxonomy" id="4097"/>
    <lineage>
        <taxon>Eukaryota</taxon>
        <taxon>Viridiplantae</taxon>
        <taxon>Streptophyta</taxon>
        <taxon>Embryophyta</taxon>
        <taxon>Tracheophyta</taxon>
        <taxon>Spermatophyta</taxon>
        <taxon>Magnoliopsida</taxon>
        <taxon>eudicotyledons</taxon>
        <taxon>Gunneridae</taxon>
        <taxon>Pentapetalae</taxon>
        <taxon>asterids</taxon>
        <taxon>lamiids</taxon>
        <taxon>Solanales</taxon>
        <taxon>Solanaceae</taxon>
        <taxon>Nicotianoideae</taxon>
        <taxon>Nicotianeae</taxon>
        <taxon>Nicotiana</taxon>
    </lineage>
</organism>
<evidence type="ECO:0000313" key="3">
    <source>
        <dbReference type="RefSeq" id="XP_016466853.1"/>
    </source>
</evidence>
<accession>A0A1S3ZR70</accession>
<dbReference type="RefSeq" id="XP_016466853.1">
    <property type="nucleotide sequence ID" value="XM_016611367.1"/>
</dbReference>
<evidence type="ECO:0000313" key="6">
    <source>
        <dbReference type="RefSeq" id="XP_016466856.1"/>
    </source>
</evidence>
<dbReference type="InterPro" id="IPR005174">
    <property type="entry name" value="KIB1-4_b-propeller"/>
</dbReference>